<reference evidence="2" key="1">
    <citation type="submission" date="2021-04" db="EMBL/GenBank/DDBJ databases">
        <title>Genome sequence of Woronichinia naegeliana from Washington state freshwater lake bloom.</title>
        <authorList>
            <person name="Dreher T.W."/>
        </authorList>
    </citation>
    <scope>NUCLEOTIDE SEQUENCE</scope>
    <source>
        <strain evidence="2">WA131</strain>
    </source>
</reference>
<proteinExistence type="predicted"/>
<dbReference type="EMBL" id="CP073041">
    <property type="protein sequence ID" value="UXE63333.1"/>
    <property type="molecule type" value="Genomic_DNA"/>
</dbReference>
<feature type="domain" description="Transposase IS66 central" evidence="1">
    <location>
        <begin position="5"/>
        <end position="225"/>
    </location>
</feature>
<dbReference type="InterPro" id="IPR004291">
    <property type="entry name" value="Transposase_IS66_central"/>
</dbReference>
<dbReference type="AlphaFoldDB" id="A0A977L0N3"/>
<dbReference type="KEGG" id="wna:KA717_12265"/>
<protein>
    <submittedName>
        <fullName evidence="2">IS66 family transposase</fullName>
    </submittedName>
</protein>
<organism evidence="2">
    <name type="scientific">Woronichinia naegeliana WA131</name>
    <dbReference type="NCBI Taxonomy" id="2824559"/>
    <lineage>
        <taxon>Bacteria</taxon>
        <taxon>Bacillati</taxon>
        <taxon>Cyanobacteriota</taxon>
        <taxon>Cyanophyceae</taxon>
        <taxon>Synechococcales</taxon>
        <taxon>Coelosphaeriaceae</taxon>
        <taxon>Woronichinia</taxon>
    </lineage>
</organism>
<evidence type="ECO:0000259" key="1">
    <source>
        <dbReference type="Pfam" id="PF03050"/>
    </source>
</evidence>
<dbReference type="PANTHER" id="PTHR33678">
    <property type="entry name" value="BLL1576 PROTEIN"/>
    <property type="match status" value="1"/>
</dbReference>
<name>A0A977L0N3_9CYAN</name>
<evidence type="ECO:0000313" key="2">
    <source>
        <dbReference type="EMBL" id="UXE63333.1"/>
    </source>
</evidence>
<dbReference type="Pfam" id="PF03050">
    <property type="entry name" value="DDE_Tnp_IS66"/>
    <property type="match status" value="1"/>
</dbReference>
<dbReference type="Proteomes" id="UP001065613">
    <property type="component" value="Chromosome"/>
</dbReference>
<dbReference type="PANTHER" id="PTHR33678:SF2">
    <property type="match status" value="1"/>
</dbReference>
<dbReference type="NCBIfam" id="NF033517">
    <property type="entry name" value="transpos_IS66"/>
    <property type="match status" value="1"/>
</dbReference>
<accession>A0A977L0N3</accession>
<gene>
    <name evidence="2" type="ORF">KA717_12265</name>
</gene>
<dbReference type="InterPro" id="IPR052344">
    <property type="entry name" value="Transposase-related"/>
</dbReference>
<sequence length="277" mass="31414">MPATTAHLAKAVEPSISQLKNWVKEQPQVNADETPWVVKGVKEWLWNISGKKFCLFHAGDTRSRKELEYLLGKSFQGVLISDDFSVYNGYPASAQQKCLAHLLRHFKQVEKLKIAKQVELAQVFLTLLTEAFTNHRSYRQTGERSLYNQWVLDFKERLKQALDTWRPQAGYAAGLLLTSVKEKSHQWWYFLDHPEVAPDNNLVERSLRLGVTKRKVSGGSRSMTGFSHTASLLTVIQSCRAQGRSVLEFFREALASVDGDDIVSLVPAPDSFVNQFS</sequence>